<accession>A0AAW5JIN7</accession>
<dbReference type="EC" id="6.3.5.4" evidence="3"/>
<comment type="pathway">
    <text evidence="1">Amino-acid biosynthesis; L-asparagine biosynthesis; L-asparagine from L-aspartate (L-Gln route): step 1/1.</text>
</comment>
<comment type="similarity">
    <text evidence="2">Belongs to the asparagine synthetase family.</text>
</comment>
<keyword evidence="9" id="KW-0028">Amino-acid biosynthesis</keyword>
<feature type="binding site" evidence="10">
    <location>
        <position position="104"/>
    </location>
    <ligand>
        <name>L-glutamine</name>
        <dbReference type="ChEBI" id="CHEBI:58359"/>
    </ligand>
</feature>
<gene>
    <name evidence="13" type="primary">asnB</name>
    <name evidence="13" type="ORF">NE579_01840</name>
</gene>
<dbReference type="AlphaFoldDB" id="A0AAW5JIN7"/>
<dbReference type="Pfam" id="PF13537">
    <property type="entry name" value="GATase_7"/>
    <property type="match status" value="1"/>
</dbReference>
<dbReference type="Pfam" id="PF00733">
    <property type="entry name" value="Asn_synthase"/>
    <property type="match status" value="1"/>
</dbReference>
<keyword evidence="13" id="KW-0436">Ligase</keyword>
<evidence type="ECO:0000256" key="5">
    <source>
        <dbReference type="ARBA" id="ARBA00022840"/>
    </source>
</evidence>
<dbReference type="Gene3D" id="3.40.50.620">
    <property type="entry name" value="HUPs"/>
    <property type="match status" value="1"/>
</dbReference>
<dbReference type="GO" id="GO:0005524">
    <property type="term" value="F:ATP binding"/>
    <property type="evidence" value="ECO:0007669"/>
    <property type="project" value="UniProtKB-KW"/>
</dbReference>
<dbReference type="NCBIfam" id="TIGR01536">
    <property type="entry name" value="asn_synth_AEB"/>
    <property type="match status" value="1"/>
</dbReference>
<evidence type="ECO:0000256" key="7">
    <source>
        <dbReference type="ARBA" id="ARBA00022962"/>
    </source>
</evidence>
<dbReference type="InterPro" id="IPR014729">
    <property type="entry name" value="Rossmann-like_a/b/a_fold"/>
</dbReference>
<dbReference type="InterPro" id="IPR001962">
    <property type="entry name" value="Asn_synthase"/>
</dbReference>
<evidence type="ECO:0000256" key="10">
    <source>
        <dbReference type="PIRSR" id="PIRSR001589-2"/>
    </source>
</evidence>
<feature type="active site" description="For GATase activity" evidence="9">
    <location>
        <position position="2"/>
    </location>
</feature>
<dbReference type="CDD" id="cd01991">
    <property type="entry name" value="Asn_synthase_B_C"/>
    <property type="match status" value="1"/>
</dbReference>
<sequence length="616" mass="69668">MCGIAGFIHFERDNGRPEWAAIAHSMGETLHHRGPDDRGEWTCPAGALVHRRLAVIDPDRGRQPMTRSQEGQDYVIVYNGELYNTGALRRDLEGRGHAFETASDTEVLLAAYLEYGEAVGTRLEGIYAFVIWDGARKQFFACRDRFGVKPFFYAWADDGAFVFGSELKALFAYPGLTPRVDAAGWCEVLGIGPARTAGVGVFAGVEELRPAHQMVIGPAGARQERYWSLVSRPHADSYEDTVLRVRELVTGAVTRQLVSDVPLCTFLSGGLDSSVITAVAARDYQRRGLPALETYSFDYVDNQKYFRPSSFQPDADWPWVDRMVEAFHTRHTVLTCPIPDLAALLDQAMRAKDLPGMADVDASLLYFCRQVAQKHVVALSGECADEVFGGYPWFERPEMLHAPTFPWSRDLDARREVFDPRLWKRLGVEDYVQYRYAQSVAQTPRLEGEDPENARRREVAWLNLNWFMSTLLDRKDRMSMWSGLEVRVPFCDHHLVEYVWNIPWCMKAMNGRRKQVLRDAAEGLLPEDVRTRPKSPYPKTHNPLYEELVRARVAEILADPAAPLHALVDENALRAGMLVSAGDYGRPWFGQLMAGPQMLAYLVQLNAWMVRFGLTV</sequence>
<evidence type="ECO:0000259" key="12">
    <source>
        <dbReference type="PROSITE" id="PS51278"/>
    </source>
</evidence>
<protein>
    <recommendedName>
        <fullName evidence="3">asparagine synthase (glutamine-hydrolyzing)</fullName>
        <ecNumber evidence="3">6.3.5.4</ecNumber>
    </recommendedName>
</protein>
<evidence type="ECO:0000313" key="13">
    <source>
        <dbReference type="EMBL" id="MCQ4769208.1"/>
    </source>
</evidence>
<evidence type="ECO:0000256" key="4">
    <source>
        <dbReference type="ARBA" id="ARBA00022741"/>
    </source>
</evidence>
<dbReference type="SUPFAM" id="SSF52402">
    <property type="entry name" value="Adenine nucleotide alpha hydrolases-like"/>
    <property type="match status" value="1"/>
</dbReference>
<dbReference type="SUPFAM" id="SSF56235">
    <property type="entry name" value="N-terminal nucleophile aminohydrolases (Ntn hydrolases)"/>
    <property type="match status" value="1"/>
</dbReference>
<dbReference type="RefSeq" id="WP_256303043.1">
    <property type="nucleotide sequence ID" value="NZ_JANFYS010000002.1"/>
</dbReference>
<dbReference type="Proteomes" id="UP001204562">
    <property type="component" value="Unassembled WGS sequence"/>
</dbReference>
<dbReference type="GO" id="GO:0004066">
    <property type="term" value="F:asparagine synthase (glutamine-hydrolyzing) activity"/>
    <property type="evidence" value="ECO:0007669"/>
    <property type="project" value="UniProtKB-EC"/>
</dbReference>
<evidence type="ECO:0000256" key="9">
    <source>
        <dbReference type="PIRSR" id="PIRSR001589-1"/>
    </source>
</evidence>
<keyword evidence="5 10" id="KW-0067">ATP-binding</keyword>
<dbReference type="InterPro" id="IPR033738">
    <property type="entry name" value="AsnB_N"/>
</dbReference>
<dbReference type="CDD" id="cd00712">
    <property type="entry name" value="AsnB"/>
    <property type="match status" value="1"/>
</dbReference>
<evidence type="ECO:0000256" key="3">
    <source>
        <dbReference type="ARBA" id="ARBA00012737"/>
    </source>
</evidence>
<dbReference type="PROSITE" id="PS51278">
    <property type="entry name" value="GATASE_TYPE_2"/>
    <property type="match status" value="1"/>
</dbReference>
<evidence type="ECO:0000256" key="11">
    <source>
        <dbReference type="PIRSR" id="PIRSR001589-3"/>
    </source>
</evidence>
<feature type="domain" description="Glutamine amidotransferase type-2" evidence="12">
    <location>
        <begin position="2"/>
        <end position="219"/>
    </location>
</feature>
<dbReference type="PANTHER" id="PTHR43284">
    <property type="entry name" value="ASPARAGINE SYNTHETASE (GLUTAMINE-HYDROLYZING)"/>
    <property type="match status" value="1"/>
</dbReference>
<evidence type="ECO:0000313" key="14">
    <source>
        <dbReference type="Proteomes" id="UP001204562"/>
    </source>
</evidence>
<evidence type="ECO:0000256" key="6">
    <source>
        <dbReference type="ARBA" id="ARBA00022888"/>
    </source>
</evidence>
<keyword evidence="7 9" id="KW-0315">Glutamine amidotransferase</keyword>
<dbReference type="InterPro" id="IPR006426">
    <property type="entry name" value="Asn_synth_AEB"/>
</dbReference>
<dbReference type="InterPro" id="IPR051786">
    <property type="entry name" value="ASN_synthetase/amidase"/>
</dbReference>
<dbReference type="PIRSF" id="PIRSF001589">
    <property type="entry name" value="Asn_synthetase_glu-h"/>
    <property type="match status" value="1"/>
</dbReference>
<proteinExistence type="inferred from homology"/>
<evidence type="ECO:0000256" key="2">
    <source>
        <dbReference type="ARBA" id="ARBA00005752"/>
    </source>
</evidence>
<name>A0AAW5JIN7_9FIRM</name>
<dbReference type="Gene3D" id="3.60.20.10">
    <property type="entry name" value="Glutamine Phosphoribosylpyrophosphate, subunit 1, domain 1"/>
    <property type="match status" value="1"/>
</dbReference>
<feature type="binding site" evidence="10">
    <location>
        <begin position="380"/>
        <end position="381"/>
    </location>
    <ligand>
        <name>ATP</name>
        <dbReference type="ChEBI" id="CHEBI:30616"/>
    </ligand>
</feature>
<keyword evidence="4 10" id="KW-0547">Nucleotide-binding</keyword>
<dbReference type="GO" id="GO:0005829">
    <property type="term" value="C:cytosol"/>
    <property type="evidence" value="ECO:0007669"/>
    <property type="project" value="TreeGrafter"/>
</dbReference>
<organism evidence="13 14">
    <name type="scientific">Intestinimonas massiliensis</name>
    <name type="common">ex Afouda et al. 2020</name>
    <dbReference type="NCBI Taxonomy" id="1673721"/>
    <lineage>
        <taxon>Bacteria</taxon>
        <taxon>Bacillati</taxon>
        <taxon>Bacillota</taxon>
        <taxon>Clostridia</taxon>
        <taxon>Eubacteriales</taxon>
        <taxon>Intestinimonas</taxon>
    </lineage>
</organism>
<dbReference type="GO" id="GO:0006529">
    <property type="term" value="P:asparagine biosynthetic process"/>
    <property type="evidence" value="ECO:0007669"/>
    <property type="project" value="UniProtKB-KW"/>
</dbReference>
<feature type="site" description="Important for beta-aspartyl-AMP intermediate formation" evidence="11">
    <location>
        <position position="382"/>
    </location>
</feature>
<keyword evidence="6 9" id="KW-0061">Asparagine biosynthesis</keyword>
<reference evidence="13" key="1">
    <citation type="submission" date="2022-06" db="EMBL/GenBank/DDBJ databases">
        <title>Isolation of gut microbiota from human fecal samples.</title>
        <authorList>
            <person name="Pamer E.G."/>
            <person name="Barat B."/>
            <person name="Waligurski E."/>
            <person name="Medina S."/>
            <person name="Paddock L."/>
            <person name="Mostad J."/>
        </authorList>
    </citation>
    <scope>NUCLEOTIDE SEQUENCE</scope>
    <source>
        <strain evidence="13">DFI.9.91</strain>
    </source>
</reference>
<comment type="caution">
    <text evidence="13">The sequence shown here is derived from an EMBL/GenBank/DDBJ whole genome shotgun (WGS) entry which is preliminary data.</text>
</comment>
<evidence type="ECO:0000256" key="1">
    <source>
        <dbReference type="ARBA" id="ARBA00005187"/>
    </source>
</evidence>
<dbReference type="EMBL" id="JANFYS010000002">
    <property type="protein sequence ID" value="MCQ4769208.1"/>
    <property type="molecule type" value="Genomic_DNA"/>
</dbReference>
<dbReference type="PANTHER" id="PTHR43284:SF1">
    <property type="entry name" value="ASPARAGINE SYNTHETASE"/>
    <property type="match status" value="1"/>
</dbReference>
<comment type="catalytic activity">
    <reaction evidence="8">
        <text>L-aspartate + L-glutamine + ATP + H2O = L-asparagine + L-glutamate + AMP + diphosphate + H(+)</text>
        <dbReference type="Rhea" id="RHEA:12228"/>
        <dbReference type="ChEBI" id="CHEBI:15377"/>
        <dbReference type="ChEBI" id="CHEBI:15378"/>
        <dbReference type="ChEBI" id="CHEBI:29985"/>
        <dbReference type="ChEBI" id="CHEBI:29991"/>
        <dbReference type="ChEBI" id="CHEBI:30616"/>
        <dbReference type="ChEBI" id="CHEBI:33019"/>
        <dbReference type="ChEBI" id="CHEBI:58048"/>
        <dbReference type="ChEBI" id="CHEBI:58359"/>
        <dbReference type="ChEBI" id="CHEBI:456215"/>
        <dbReference type="EC" id="6.3.5.4"/>
    </reaction>
</comment>
<dbReference type="InterPro" id="IPR029055">
    <property type="entry name" value="Ntn_hydrolases_N"/>
</dbReference>
<evidence type="ECO:0000256" key="8">
    <source>
        <dbReference type="ARBA" id="ARBA00048741"/>
    </source>
</evidence>
<dbReference type="InterPro" id="IPR017932">
    <property type="entry name" value="GATase_2_dom"/>
</dbReference>